<keyword evidence="3" id="KW-1185">Reference proteome</keyword>
<evidence type="ECO:0000313" key="3">
    <source>
        <dbReference type="Proteomes" id="UP000447434"/>
    </source>
</evidence>
<protein>
    <recommendedName>
        <fullName evidence="4">Transmembrane protein</fullName>
    </recommendedName>
</protein>
<gene>
    <name evidence="2" type="ORF">Lalb_Chr10g0103881</name>
</gene>
<comment type="caution">
    <text evidence="2">The sequence shown here is derived from an EMBL/GenBank/DDBJ whole genome shotgun (WGS) entry which is preliminary data.</text>
</comment>
<keyword evidence="1" id="KW-0812">Transmembrane</keyword>
<reference evidence="3" key="1">
    <citation type="journal article" date="2020" name="Nat. Commun.">
        <title>Genome sequence of the cluster root forming white lupin.</title>
        <authorList>
            <person name="Hufnagel B."/>
            <person name="Marques A."/>
            <person name="Soriano A."/>
            <person name="Marques L."/>
            <person name="Divol F."/>
            <person name="Doumas P."/>
            <person name="Sallet E."/>
            <person name="Mancinotti D."/>
            <person name="Carrere S."/>
            <person name="Marande W."/>
            <person name="Arribat S."/>
            <person name="Keller J."/>
            <person name="Huneau C."/>
            <person name="Blein T."/>
            <person name="Aime D."/>
            <person name="Laguerre M."/>
            <person name="Taylor J."/>
            <person name="Schubert V."/>
            <person name="Nelson M."/>
            <person name="Geu-Flores F."/>
            <person name="Crespi M."/>
            <person name="Gallardo-Guerrero K."/>
            <person name="Delaux P.-M."/>
            <person name="Salse J."/>
            <person name="Berges H."/>
            <person name="Guyot R."/>
            <person name="Gouzy J."/>
            <person name="Peret B."/>
        </authorList>
    </citation>
    <scope>NUCLEOTIDE SEQUENCE [LARGE SCALE GENOMIC DNA]</scope>
    <source>
        <strain evidence="3">cv. Amiga</strain>
    </source>
</reference>
<dbReference type="Proteomes" id="UP000447434">
    <property type="component" value="Chromosome 10"/>
</dbReference>
<dbReference type="AlphaFoldDB" id="A0A6A4PXJ8"/>
<name>A0A6A4PXJ8_LUPAL</name>
<feature type="transmembrane region" description="Helical" evidence="1">
    <location>
        <begin position="72"/>
        <end position="94"/>
    </location>
</feature>
<proteinExistence type="predicted"/>
<evidence type="ECO:0000256" key="1">
    <source>
        <dbReference type="SAM" id="Phobius"/>
    </source>
</evidence>
<keyword evidence="1" id="KW-0472">Membrane</keyword>
<evidence type="ECO:0008006" key="4">
    <source>
        <dbReference type="Google" id="ProtNLM"/>
    </source>
</evidence>
<accession>A0A6A4PXJ8</accession>
<sequence length="97" mass="10828">MEQALVRQAGREIEGCCVVFWWKFWMSSRSSEVLSTTSDGITFFTTTLSIIVDNALISSSFCSFALQFPLTLFSIATLLLFLFLLSLLSAFGFCTSK</sequence>
<evidence type="ECO:0000313" key="2">
    <source>
        <dbReference type="EMBL" id="KAE9606059.1"/>
    </source>
</evidence>
<keyword evidence="1" id="KW-1133">Transmembrane helix</keyword>
<dbReference type="EMBL" id="WOCE01000010">
    <property type="protein sequence ID" value="KAE9606059.1"/>
    <property type="molecule type" value="Genomic_DNA"/>
</dbReference>
<organism evidence="2 3">
    <name type="scientific">Lupinus albus</name>
    <name type="common">White lupine</name>
    <name type="synonym">Lupinus termis</name>
    <dbReference type="NCBI Taxonomy" id="3870"/>
    <lineage>
        <taxon>Eukaryota</taxon>
        <taxon>Viridiplantae</taxon>
        <taxon>Streptophyta</taxon>
        <taxon>Embryophyta</taxon>
        <taxon>Tracheophyta</taxon>
        <taxon>Spermatophyta</taxon>
        <taxon>Magnoliopsida</taxon>
        <taxon>eudicotyledons</taxon>
        <taxon>Gunneridae</taxon>
        <taxon>Pentapetalae</taxon>
        <taxon>rosids</taxon>
        <taxon>fabids</taxon>
        <taxon>Fabales</taxon>
        <taxon>Fabaceae</taxon>
        <taxon>Papilionoideae</taxon>
        <taxon>50 kb inversion clade</taxon>
        <taxon>genistoids sensu lato</taxon>
        <taxon>core genistoids</taxon>
        <taxon>Genisteae</taxon>
        <taxon>Lupinus</taxon>
    </lineage>
</organism>